<dbReference type="InterPro" id="IPR002575">
    <property type="entry name" value="Aminoglycoside_PTrfase"/>
</dbReference>
<dbReference type="OrthoDB" id="191037at2759"/>
<dbReference type="InterPro" id="IPR011009">
    <property type="entry name" value="Kinase-like_dom_sf"/>
</dbReference>
<proteinExistence type="predicted"/>
<dbReference type="Pfam" id="PF01636">
    <property type="entry name" value="APH"/>
    <property type="match status" value="1"/>
</dbReference>
<dbReference type="Gene3D" id="3.30.200.20">
    <property type="entry name" value="Phosphorylase Kinase, domain 1"/>
    <property type="match status" value="1"/>
</dbReference>
<protein>
    <recommendedName>
        <fullName evidence="1">Aminoglycoside phosphotransferase domain-containing protein</fullName>
    </recommendedName>
</protein>
<feature type="domain" description="Aminoglycoside phosphotransferase" evidence="1">
    <location>
        <begin position="45"/>
        <end position="298"/>
    </location>
</feature>
<dbReference type="PANTHER" id="PTHR47829:SF1">
    <property type="entry name" value="HAD FAMILY PHOSPHATASE"/>
    <property type="match status" value="1"/>
</dbReference>
<dbReference type="Gene3D" id="3.90.1200.10">
    <property type="match status" value="1"/>
</dbReference>
<dbReference type="PANTHER" id="PTHR47829">
    <property type="entry name" value="HYDROLASE, PUTATIVE (AFU_ORTHOLOGUE AFUA_1G12880)-RELATED"/>
    <property type="match status" value="1"/>
</dbReference>
<evidence type="ECO:0000259" key="1">
    <source>
        <dbReference type="Pfam" id="PF01636"/>
    </source>
</evidence>
<dbReference type="InterPro" id="IPR041726">
    <property type="entry name" value="ACAD10_11_N"/>
</dbReference>
<dbReference type="CDD" id="cd05154">
    <property type="entry name" value="ACAD10_11_N-like"/>
    <property type="match status" value="1"/>
</dbReference>
<sequence>MPSQNKPTQAVIGSGYGEIRASIDIGALEDYLSTHLKGIRLPIAVKQFKFGQSNPTYFLTDADNKRYVLRKKPDGQLLSKTAHQVEREYTVLRALHQYNLRPTTPVSKRVPVPEPFLLCQDNSVVGTPFYVMEFLDGRIFEDARLLELSPKDRTECWLASIHALTCLSSIDPADIGLDSYGPPQAYFPRQLRAFSKIAEVQGATRDIDTNEPVQQIPHYENMIRWFQTHLPDEGNLGRRIVHGDYKLDNLVFHSTENRVIGMLDWELSTIGSPLADFANHTQPWSINPDHLPKDGIFRENVRAFRDVPTNTTTGADQGGEKLAPVPLELLEKEYCKRMKLDYPLKDILFVRSWMLLRASVGLSAVTSHLPFCEHREVSSRRVLRHAQLGVRLLQRMLYSTLPQWNFLVDSPDEFLLMPEKEML</sequence>
<comment type="caution">
    <text evidence="2">The sequence shown here is derived from an EMBL/GenBank/DDBJ whole genome shotgun (WGS) entry which is preliminary data.</text>
</comment>
<gene>
    <name evidence="2" type="ORF">D9757_006345</name>
</gene>
<accession>A0A8H5HGW8</accession>
<dbReference type="InterPro" id="IPR052898">
    <property type="entry name" value="ACAD10-like"/>
</dbReference>
<reference evidence="2 3" key="1">
    <citation type="journal article" date="2020" name="ISME J.">
        <title>Uncovering the hidden diversity of litter-decomposition mechanisms in mushroom-forming fungi.</title>
        <authorList>
            <person name="Floudas D."/>
            <person name="Bentzer J."/>
            <person name="Ahren D."/>
            <person name="Johansson T."/>
            <person name="Persson P."/>
            <person name="Tunlid A."/>
        </authorList>
    </citation>
    <scope>NUCLEOTIDE SEQUENCE [LARGE SCALE GENOMIC DNA]</scope>
    <source>
        <strain evidence="2 3">CBS 406.79</strain>
    </source>
</reference>
<organism evidence="2 3">
    <name type="scientific">Collybiopsis confluens</name>
    <dbReference type="NCBI Taxonomy" id="2823264"/>
    <lineage>
        <taxon>Eukaryota</taxon>
        <taxon>Fungi</taxon>
        <taxon>Dikarya</taxon>
        <taxon>Basidiomycota</taxon>
        <taxon>Agaricomycotina</taxon>
        <taxon>Agaricomycetes</taxon>
        <taxon>Agaricomycetidae</taxon>
        <taxon>Agaricales</taxon>
        <taxon>Marasmiineae</taxon>
        <taxon>Omphalotaceae</taxon>
        <taxon>Collybiopsis</taxon>
    </lineage>
</organism>
<dbReference type="SUPFAM" id="SSF56112">
    <property type="entry name" value="Protein kinase-like (PK-like)"/>
    <property type="match status" value="1"/>
</dbReference>
<evidence type="ECO:0000313" key="3">
    <source>
        <dbReference type="Proteomes" id="UP000518752"/>
    </source>
</evidence>
<dbReference type="EMBL" id="JAACJN010000049">
    <property type="protein sequence ID" value="KAF5382997.1"/>
    <property type="molecule type" value="Genomic_DNA"/>
</dbReference>
<name>A0A8H5HGW8_9AGAR</name>
<dbReference type="Proteomes" id="UP000518752">
    <property type="component" value="Unassembled WGS sequence"/>
</dbReference>
<evidence type="ECO:0000313" key="2">
    <source>
        <dbReference type="EMBL" id="KAF5382997.1"/>
    </source>
</evidence>
<keyword evidence="3" id="KW-1185">Reference proteome</keyword>
<dbReference type="AlphaFoldDB" id="A0A8H5HGW8"/>